<evidence type="ECO:0000313" key="18">
    <source>
        <dbReference type="Ensembl" id="ENSCUSP00005010984.1"/>
    </source>
</evidence>
<accession>A0A8C3UBU0</accession>
<dbReference type="InterPro" id="IPR051514">
    <property type="entry name" value="R-spondin"/>
</dbReference>
<evidence type="ECO:0000256" key="12">
    <source>
        <dbReference type="ARBA" id="ARBA00023242"/>
    </source>
</evidence>
<evidence type="ECO:0000256" key="5">
    <source>
        <dbReference type="ARBA" id="ARBA00022606"/>
    </source>
</evidence>
<keyword evidence="11" id="KW-0325">Glycoprotein</keyword>
<dbReference type="GO" id="GO:0005634">
    <property type="term" value="C:nucleus"/>
    <property type="evidence" value="ECO:0007669"/>
    <property type="project" value="UniProtKB-SubCell"/>
</dbReference>
<dbReference type="GO" id="GO:0060255">
    <property type="term" value="P:regulation of macromolecule metabolic process"/>
    <property type="evidence" value="ECO:0007669"/>
    <property type="project" value="UniProtKB-ARBA"/>
</dbReference>
<keyword evidence="10" id="KW-1015">Disulfide bond</keyword>
<dbReference type="Gene3D" id="2.20.100.10">
    <property type="entry name" value="Thrombospondin type-1 (TSP1) repeat"/>
    <property type="match status" value="1"/>
</dbReference>
<dbReference type="GO" id="GO:0016055">
    <property type="term" value="P:Wnt signaling pathway"/>
    <property type="evidence" value="ECO:0007669"/>
    <property type="project" value="UniProtKB-KW"/>
</dbReference>
<dbReference type="SUPFAM" id="SSF57184">
    <property type="entry name" value="Growth factor receptor domain"/>
    <property type="match status" value="1"/>
</dbReference>
<keyword evidence="4" id="KW-0964">Secreted</keyword>
<evidence type="ECO:0000256" key="2">
    <source>
        <dbReference type="ARBA" id="ARBA00004613"/>
    </source>
</evidence>
<evidence type="ECO:0000256" key="14">
    <source>
        <dbReference type="ARBA" id="ARBA00074430"/>
    </source>
</evidence>
<evidence type="ECO:0000256" key="11">
    <source>
        <dbReference type="ARBA" id="ARBA00023180"/>
    </source>
</evidence>
<dbReference type="SMART" id="SM00261">
    <property type="entry name" value="FU"/>
    <property type="match status" value="2"/>
</dbReference>
<keyword evidence="6" id="KW-0358">Heparin-binding</keyword>
<dbReference type="PANTHER" id="PTHR46987">
    <property type="entry name" value="NEUROHYPOPHYSIAL HORMONES, N-TERMINAL DOMAIN CONTAINING PROTEIN"/>
    <property type="match status" value="1"/>
</dbReference>
<dbReference type="InterPro" id="IPR000884">
    <property type="entry name" value="TSP1_rpt"/>
</dbReference>
<evidence type="ECO:0000259" key="17">
    <source>
        <dbReference type="Pfam" id="PF15913"/>
    </source>
</evidence>
<keyword evidence="9" id="KW-0677">Repeat</keyword>
<dbReference type="CDD" id="cd00064">
    <property type="entry name" value="FU"/>
    <property type="match status" value="1"/>
</dbReference>
<evidence type="ECO:0000256" key="4">
    <source>
        <dbReference type="ARBA" id="ARBA00022525"/>
    </source>
</evidence>
<evidence type="ECO:0000256" key="6">
    <source>
        <dbReference type="ARBA" id="ARBA00022674"/>
    </source>
</evidence>
<dbReference type="GO" id="GO:0005576">
    <property type="term" value="C:extracellular region"/>
    <property type="evidence" value="ECO:0007669"/>
    <property type="project" value="UniProtKB-SubCell"/>
</dbReference>
<comment type="subcellular location">
    <subcellularLocation>
        <location evidence="1">Nucleus</location>
    </subcellularLocation>
    <subcellularLocation>
        <location evidence="2">Secreted</location>
    </subcellularLocation>
</comment>
<protein>
    <recommendedName>
        <fullName evidence="14">R-spondin-1</fullName>
    </recommendedName>
    <alternativeName>
        <fullName evidence="15">Roof plate-specific spondin-1</fullName>
    </alternativeName>
</protein>
<keyword evidence="19" id="KW-1185">Reference proteome</keyword>
<feature type="region of interest" description="Disordered" evidence="16">
    <location>
        <begin position="336"/>
        <end position="390"/>
    </location>
</feature>
<keyword evidence="8" id="KW-0732">Signal</keyword>
<feature type="domain" description="R-spondin Fu-CRD" evidence="17">
    <location>
        <begin position="174"/>
        <end position="274"/>
    </location>
</feature>
<dbReference type="Proteomes" id="UP000694563">
    <property type="component" value="Chromosome 26"/>
</dbReference>
<dbReference type="InterPro" id="IPR036383">
    <property type="entry name" value="TSP1_rpt_sf"/>
</dbReference>
<reference evidence="18" key="1">
    <citation type="submission" date="2020-10" db="EMBL/GenBank/DDBJ databases">
        <title>Catharus ustulatus (Swainson's thrush) genome, bCatUst1, primary haplotype v2.</title>
        <authorList>
            <person name="Delmore K."/>
            <person name="Vafadar M."/>
            <person name="Formenti G."/>
            <person name="Chow W."/>
            <person name="Pelan S."/>
            <person name="Howe K."/>
            <person name="Rhie A."/>
            <person name="Mountcastle J."/>
            <person name="Haase B."/>
            <person name="Fedrigo O."/>
            <person name="Jarvis E.D."/>
        </authorList>
    </citation>
    <scope>NUCLEOTIDE SEQUENCE [LARGE SCALE GENOMIC DNA]</scope>
</reference>
<keyword evidence="5" id="KW-0716">Sensory transduction</keyword>
<evidence type="ECO:0000256" key="15">
    <source>
        <dbReference type="ARBA" id="ARBA00075539"/>
    </source>
</evidence>
<dbReference type="SUPFAM" id="SSF82895">
    <property type="entry name" value="TSP-1 type 1 repeat"/>
    <property type="match status" value="1"/>
</dbReference>
<evidence type="ECO:0000256" key="9">
    <source>
        <dbReference type="ARBA" id="ARBA00022737"/>
    </source>
</evidence>
<dbReference type="PROSITE" id="PS50092">
    <property type="entry name" value="TSP1"/>
    <property type="match status" value="1"/>
</dbReference>
<gene>
    <name evidence="18" type="primary">RSPO1</name>
</gene>
<organism evidence="18 19">
    <name type="scientific">Catharus ustulatus</name>
    <name type="common">Russet-backed thrush</name>
    <name type="synonym">Hylocichla ustulatus</name>
    <dbReference type="NCBI Taxonomy" id="91951"/>
    <lineage>
        <taxon>Eukaryota</taxon>
        <taxon>Metazoa</taxon>
        <taxon>Chordata</taxon>
        <taxon>Craniata</taxon>
        <taxon>Vertebrata</taxon>
        <taxon>Euteleostomi</taxon>
        <taxon>Archelosauria</taxon>
        <taxon>Archosauria</taxon>
        <taxon>Dinosauria</taxon>
        <taxon>Saurischia</taxon>
        <taxon>Theropoda</taxon>
        <taxon>Coelurosauria</taxon>
        <taxon>Aves</taxon>
        <taxon>Neognathae</taxon>
        <taxon>Neoaves</taxon>
        <taxon>Telluraves</taxon>
        <taxon>Australaves</taxon>
        <taxon>Passeriformes</taxon>
        <taxon>Turdidae</taxon>
        <taxon>Catharus</taxon>
    </lineage>
</organism>
<dbReference type="InterPro" id="IPR009030">
    <property type="entry name" value="Growth_fac_rcpt_cys_sf"/>
</dbReference>
<feature type="compositionally biased region" description="Low complexity" evidence="16">
    <location>
        <begin position="379"/>
        <end position="390"/>
    </location>
</feature>
<keyword evidence="12" id="KW-0539">Nucleus</keyword>
<dbReference type="AlphaFoldDB" id="A0A8C3UBU0"/>
<dbReference type="Gene3D" id="2.10.220.10">
    <property type="entry name" value="Hormone Receptor, Insulin-like Growth Factor Receptor 1, Chain A, domain 2"/>
    <property type="match status" value="1"/>
</dbReference>
<feature type="compositionally biased region" description="Basic and acidic residues" evidence="16">
    <location>
        <begin position="346"/>
        <end position="367"/>
    </location>
</feature>
<dbReference type="InterPro" id="IPR006212">
    <property type="entry name" value="Furin_repeat"/>
</dbReference>
<comment type="similarity">
    <text evidence="3">Belongs to the R-spondin family.</text>
</comment>
<keyword evidence="7" id="KW-0879">Wnt signaling pathway</keyword>
<evidence type="ECO:0000256" key="3">
    <source>
        <dbReference type="ARBA" id="ARBA00007308"/>
    </source>
</evidence>
<dbReference type="GO" id="GO:0008201">
    <property type="term" value="F:heparin binding"/>
    <property type="evidence" value="ECO:0007669"/>
    <property type="project" value="UniProtKB-KW"/>
</dbReference>
<dbReference type="Pfam" id="PF15913">
    <property type="entry name" value="Furin-like_2"/>
    <property type="match status" value="1"/>
</dbReference>
<reference evidence="18" key="3">
    <citation type="submission" date="2025-09" db="UniProtKB">
        <authorList>
            <consortium name="Ensembl"/>
        </authorList>
    </citation>
    <scope>IDENTIFICATION</scope>
</reference>
<comment type="function">
    <text evidence="13">Activator of the canonical Wnt signaling pathway by acting as a ligand for LGR4-6 receptors. Upon binding to LGR4-6 (LGR4, LGR5 or LGR6), LGR4-6 associate with phosphorylated LRP6 and frizzled receptors that are activated by extracellular Wnt receptors, triggering the canonical Wnt signaling pathway to increase expression of target genes. Also regulates the canonical Wnt/beta-catenin-dependent pathway and non-canonical Wnt signaling by acting as an inhibitor of ZNRF3, an important regulator of the Wnt signaling pathway. Acts as a ligand for frizzled FZD8 and LRP6. May negatively regulate the TGF-beta pathway. Has a essential roles in ovary determination. Regulates Wnt signaling by antagonizing DKK1/KREM1-mediated internalization of LRP6 through an interaction with KREM1.</text>
</comment>
<evidence type="ECO:0000256" key="16">
    <source>
        <dbReference type="SAM" id="MobiDB-lite"/>
    </source>
</evidence>
<evidence type="ECO:0000313" key="19">
    <source>
        <dbReference type="Proteomes" id="UP000694563"/>
    </source>
</evidence>
<reference evidence="18" key="2">
    <citation type="submission" date="2025-08" db="UniProtKB">
        <authorList>
            <consortium name="Ensembl"/>
        </authorList>
    </citation>
    <scope>IDENTIFICATION</scope>
</reference>
<evidence type="ECO:0000256" key="13">
    <source>
        <dbReference type="ARBA" id="ARBA00060297"/>
    </source>
</evidence>
<name>A0A8C3UBU0_CATUS</name>
<evidence type="ECO:0000256" key="10">
    <source>
        <dbReference type="ARBA" id="ARBA00023157"/>
    </source>
</evidence>
<dbReference type="FunFam" id="2.10.220.10:FF:000003">
    <property type="entry name" value="R-spondin 3"/>
    <property type="match status" value="1"/>
</dbReference>
<dbReference type="PANTHER" id="PTHR46987:SF5">
    <property type="entry name" value="R-SPONDIN-1"/>
    <property type="match status" value="1"/>
</dbReference>
<dbReference type="InterPro" id="IPR043601">
    <property type="entry name" value="Rspo_Fu-CRD_dom"/>
</dbReference>
<dbReference type="GO" id="GO:0005102">
    <property type="term" value="F:signaling receptor binding"/>
    <property type="evidence" value="ECO:0007669"/>
    <property type="project" value="UniProtKB-ARBA"/>
</dbReference>
<proteinExistence type="inferred from homology"/>
<evidence type="ECO:0000256" key="8">
    <source>
        <dbReference type="ARBA" id="ARBA00022729"/>
    </source>
</evidence>
<evidence type="ECO:0000256" key="7">
    <source>
        <dbReference type="ARBA" id="ARBA00022687"/>
    </source>
</evidence>
<sequence length="390" mass="41876">MEALPAASRKAAGGAGHMPMVSACPTRASGLGWTVLRWTVLGWTVLGWTELGWTVLGWTVLGWTELGWTELGWTVLGWTVLGLWARLVAAPVTLVPVLGKAMAFGDGVMVSGQSCAASVSVLQDPGLALVPVPAPPAGGASGLGSQLVPAEPSTNHCLYPALPVSTELSQGCARGCDLCSEFNGCLRCSPKLFILLERNDIRQIGICLPSCPLGYFGLRNTDMNKCIKCKIENCESCFSRNFCTKCKEGLYLHKGRCYVTCPEGYAAANGTMECSSPAQCEMSEWGPWGPCSKKRKLCGFKKGNEDRTRRILQAPSGDVSLCPPTTEVRRCTVQKSQCPEGKRKKKEEQGKQDNGNRNRKDTKDTKSGTKRRKNKQRGAAVAATAASPAQ</sequence>
<dbReference type="Ensembl" id="ENSCUST00005011448.1">
    <property type="protein sequence ID" value="ENSCUSP00005010984.1"/>
    <property type="gene ID" value="ENSCUSG00005007091.1"/>
</dbReference>
<evidence type="ECO:0000256" key="1">
    <source>
        <dbReference type="ARBA" id="ARBA00004123"/>
    </source>
</evidence>
<dbReference type="FunFam" id="2.20.100.10:FF:000056">
    <property type="entry name" value="R-spondin 1"/>
    <property type="match status" value="1"/>
</dbReference>
<dbReference type="GO" id="GO:0090263">
    <property type="term" value="P:positive regulation of canonical Wnt signaling pathway"/>
    <property type="evidence" value="ECO:0007669"/>
    <property type="project" value="UniProtKB-ARBA"/>
</dbReference>